<sequence length="95" mass="11158">MRYAIDNKKFYPIDRDKNLNTLALLGISWGAVKEEIYNLKEEDYICGPSVDRDDPSSDFFWIFKKKIDGNLIYVKFKVLYQEDGGVRVVSFHIDE</sequence>
<reference evidence="1 2" key="1">
    <citation type="submission" date="2020-10" db="EMBL/GenBank/DDBJ databases">
        <title>ChiBAC.</title>
        <authorList>
            <person name="Zenner C."/>
            <person name="Hitch T.C.A."/>
            <person name="Clavel T."/>
        </authorList>
    </citation>
    <scope>NUCLEOTIDE SEQUENCE [LARGE SCALE GENOMIC DNA]</scope>
    <source>
        <strain evidence="1 2">DSM 109015</strain>
    </source>
</reference>
<keyword evidence="2" id="KW-1185">Reference proteome</keyword>
<dbReference type="EMBL" id="JADCKC010000004">
    <property type="protein sequence ID" value="MBE5038795.1"/>
    <property type="molecule type" value="Genomic_DNA"/>
</dbReference>
<evidence type="ECO:0008006" key="3">
    <source>
        <dbReference type="Google" id="ProtNLM"/>
    </source>
</evidence>
<name>A0ABR9R6L4_9FIRM</name>
<protein>
    <recommendedName>
        <fullName evidence="3">Toxin</fullName>
    </recommendedName>
</protein>
<dbReference type="Proteomes" id="UP000768567">
    <property type="component" value="Unassembled WGS sequence"/>
</dbReference>
<gene>
    <name evidence="1" type="ORF">INF35_13455</name>
</gene>
<comment type="caution">
    <text evidence="1">The sequence shown here is derived from an EMBL/GenBank/DDBJ whole genome shotgun (WGS) entry which is preliminary data.</text>
</comment>
<evidence type="ECO:0000313" key="1">
    <source>
        <dbReference type="EMBL" id="MBE5038795.1"/>
    </source>
</evidence>
<evidence type="ECO:0000313" key="2">
    <source>
        <dbReference type="Proteomes" id="UP000768567"/>
    </source>
</evidence>
<organism evidence="1 2">
    <name type="scientific">Gemmiger gallinarum</name>
    <dbReference type="NCBI Taxonomy" id="2779354"/>
    <lineage>
        <taxon>Bacteria</taxon>
        <taxon>Bacillati</taxon>
        <taxon>Bacillota</taxon>
        <taxon>Clostridia</taxon>
        <taxon>Eubacteriales</taxon>
        <taxon>Gemmiger</taxon>
    </lineage>
</organism>
<accession>A0ABR9R6L4</accession>
<proteinExistence type="predicted"/>